<name>A0ABR2DMC2_9ROSI</name>
<gene>
    <name evidence="2" type="ORF">V6N12_014657</name>
</gene>
<dbReference type="Proteomes" id="UP001472677">
    <property type="component" value="Unassembled WGS sequence"/>
</dbReference>
<feature type="region of interest" description="Disordered" evidence="1">
    <location>
        <begin position="63"/>
        <end position="131"/>
    </location>
</feature>
<reference evidence="2 3" key="1">
    <citation type="journal article" date="2024" name="G3 (Bethesda)">
        <title>Genome assembly of Hibiscus sabdariffa L. provides insights into metabolisms of medicinal natural products.</title>
        <authorList>
            <person name="Kim T."/>
        </authorList>
    </citation>
    <scope>NUCLEOTIDE SEQUENCE [LARGE SCALE GENOMIC DNA]</scope>
    <source>
        <strain evidence="2">TK-2024</strain>
        <tissue evidence="2">Old leaves</tissue>
    </source>
</reference>
<comment type="caution">
    <text evidence="2">The sequence shown here is derived from an EMBL/GenBank/DDBJ whole genome shotgun (WGS) entry which is preliminary data.</text>
</comment>
<keyword evidence="3" id="KW-1185">Reference proteome</keyword>
<feature type="compositionally biased region" description="Basic and acidic residues" evidence="1">
    <location>
        <begin position="104"/>
        <end position="114"/>
    </location>
</feature>
<proteinExistence type="predicted"/>
<organism evidence="2 3">
    <name type="scientific">Hibiscus sabdariffa</name>
    <name type="common">roselle</name>
    <dbReference type="NCBI Taxonomy" id="183260"/>
    <lineage>
        <taxon>Eukaryota</taxon>
        <taxon>Viridiplantae</taxon>
        <taxon>Streptophyta</taxon>
        <taxon>Embryophyta</taxon>
        <taxon>Tracheophyta</taxon>
        <taxon>Spermatophyta</taxon>
        <taxon>Magnoliopsida</taxon>
        <taxon>eudicotyledons</taxon>
        <taxon>Gunneridae</taxon>
        <taxon>Pentapetalae</taxon>
        <taxon>rosids</taxon>
        <taxon>malvids</taxon>
        <taxon>Malvales</taxon>
        <taxon>Malvaceae</taxon>
        <taxon>Malvoideae</taxon>
        <taxon>Hibiscus</taxon>
    </lineage>
</organism>
<protein>
    <submittedName>
        <fullName evidence="2">Uncharacterized protein</fullName>
    </submittedName>
</protein>
<accession>A0ABR2DMC2</accession>
<sequence length="131" mass="14638">MSYEELPGWFAPSLHIVVFIFHLNQTREVPEDVIGKSHFNDAVAVCSFRFLSIVASSFITLHPSSSPRTCHHGTESLTSSLRSKNRIPISSRGVHGKLTLQGSEEGKQGKDRRYQTSKLVLSRTDRVGNQD</sequence>
<evidence type="ECO:0000313" key="2">
    <source>
        <dbReference type="EMBL" id="KAK8542047.1"/>
    </source>
</evidence>
<dbReference type="EMBL" id="JBBPBM010000024">
    <property type="protein sequence ID" value="KAK8542047.1"/>
    <property type="molecule type" value="Genomic_DNA"/>
</dbReference>
<evidence type="ECO:0000256" key="1">
    <source>
        <dbReference type="SAM" id="MobiDB-lite"/>
    </source>
</evidence>
<evidence type="ECO:0000313" key="3">
    <source>
        <dbReference type="Proteomes" id="UP001472677"/>
    </source>
</evidence>